<dbReference type="EMBL" id="JARVII010000003">
    <property type="protein sequence ID" value="MDG9698674.1"/>
    <property type="molecule type" value="Genomic_DNA"/>
</dbReference>
<evidence type="ECO:0000313" key="3">
    <source>
        <dbReference type="Proteomes" id="UP001237156"/>
    </source>
</evidence>
<protein>
    <submittedName>
        <fullName evidence="2">Uncharacterized protein</fullName>
    </submittedName>
</protein>
<evidence type="ECO:0000313" key="2">
    <source>
        <dbReference type="EMBL" id="MDG9698674.1"/>
    </source>
</evidence>
<sequence length="282" mass="29007">MNADSLTDPPHDAAAAPAEDDSAFPSEWLHYSGATSRGWVHLSIPRAADAPAVPPTGEEQVLRLAEAEALVACVEEWLHAGWDPAPAQEAPPAGALAAVVQAPALAPAGSRLALMPGLLPGGQPPAALLAPHLAWSAVTGQVLLGSVPAEAIQALEAGALVWLPAAFANRWAVTLHDMSCHLPPAAAWLDLPDARLALNGSAAPGSATQDETEGAGQAMLEQTVSIPLDVWLGWPRQGQPAFHWPLPAPWPAELHANGQRQASGALLPLGSGCGLHVQALES</sequence>
<feature type="region of interest" description="Disordered" evidence="1">
    <location>
        <begin position="1"/>
        <end position="21"/>
    </location>
</feature>
<keyword evidence="3" id="KW-1185">Reference proteome</keyword>
<dbReference type="RefSeq" id="WP_279523705.1">
    <property type="nucleotide sequence ID" value="NZ_JARVII010000003.1"/>
</dbReference>
<dbReference type="Proteomes" id="UP001237156">
    <property type="component" value="Unassembled WGS sequence"/>
</dbReference>
<comment type="caution">
    <text evidence="2">The sequence shown here is derived from an EMBL/GenBank/DDBJ whole genome shotgun (WGS) entry which is preliminary data.</text>
</comment>
<evidence type="ECO:0000256" key="1">
    <source>
        <dbReference type="SAM" id="MobiDB-lite"/>
    </source>
</evidence>
<accession>A0AAW6RJG5</accession>
<reference evidence="2 3" key="1">
    <citation type="submission" date="2023-04" db="EMBL/GenBank/DDBJ databases">
        <title>Ottowia paracancer sp. nov., isolated from human stomach.</title>
        <authorList>
            <person name="Song Y."/>
        </authorList>
    </citation>
    <scope>NUCLEOTIDE SEQUENCE [LARGE SCALE GENOMIC DNA]</scope>
    <source>
        <strain evidence="2 3">10c7w1</strain>
    </source>
</reference>
<dbReference type="AlphaFoldDB" id="A0AAW6RJG5"/>
<proteinExistence type="predicted"/>
<organism evidence="2 3">
    <name type="scientific">Ottowia cancrivicina</name>
    <dbReference type="NCBI Taxonomy" id="3040346"/>
    <lineage>
        <taxon>Bacteria</taxon>
        <taxon>Pseudomonadati</taxon>
        <taxon>Pseudomonadota</taxon>
        <taxon>Betaproteobacteria</taxon>
        <taxon>Burkholderiales</taxon>
        <taxon>Comamonadaceae</taxon>
        <taxon>Ottowia</taxon>
    </lineage>
</organism>
<gene>
    <name evidence="2" type="ORF">QB898_02890</name>
</gene>
<name>A0AAW6RJG5_9BURK</name>